<dbReference type="PANTHER" id="PTHR43304">
    <property type="entry name" value="PHYTOCHROME-LIKE PROTEIN CPH1"/>
    <property type="match status" value="1"/>
</dbReference>
<dbReference type="InterPro" id="IPR000700">
    <property type="entry name" value="PAS-assoc_C"/>
</dbReference>
<dbReference type="InterPro" id="IPR003594">
    <property type="entry name" value="HATPase_dom"/>
</dbReference>
<dbReference type="SUPFAM" id="SSF47384">
    <property type="entry name" value="Homodimeric domain of signal transducing histidine kinase"/>
    <property type="match status" value="1"/>
</dbReference>
<dbReference type="Pfam" id="PF13426">
    <property type="entry name" value="PAS_9"/>
    <property type="match status" value="1"/>
</dbReference>
<accession>A0A418PV69</accession>
<evidence type="ECO:0000256" key="4">
    <source>
        <dbReference type="ARBA" id="ARBA00022679"/>
    </source>
</evidence>
<evidence type="ECO:0000256" key="3">
    <source>
        <dbReference type="ARBA" id="ARBA00022553"/>
    </source>
</evidence>
<keyword evidence="6" id="KW-0812">Transmembrane</keyword>
<dbReference type="EC" id="2.7.13.3" evidence="2"/>
<keyword evidence="6" id="KW-1133">Transmembrane helix</keyword>
<dbReference type="SMART" id="SM00388">
    <property type="entry name" value="HisKA"/>
    <property type="match status" value="1"/>
</dbReference>
<dbReference type="InterPro" id="IPR013655">
    <property type="entry name" value="PAS_fold_3"/>
</dbReference>
<dbReference type="SMART" id="SM00387">
    <property type="entry name" value="HATPase_c"/>
    <property type="match status" value="1"/>
</dbReference>
<dbReference type="InterPro" id="IPR013656">
    <property type="entry name" value="PAS_4"/>
</dbReference>
<organism evidence="10 11">
    <name type="scientific">Algoriphagus lacus</name>
    <dbReference type="NCBI Taxonomy" id="2056311"/>
    <lineage>
        <taxon>Bacteria</taxon>
        <taxon>Pseudomonadati</taxon>
        <taxon>Bacteroidota</taxon>
        <taxon>Cytophagia</taxon>
        <taxon>Cytophagales</taxon>
        <taxon>Cyclobacteriaceae</taxon>
        <taxon>Algoriphagus</taxon>
    </lineage>
</organism>
<dbReference type="Pfam" id="PF00512">
    <property type="entry name" value="HisKA"/>
    <property type="match status" value="1"/>
</dbReference>
<evidence type="ECO:0000259" key="7">
    <source>
        <dbReference type="PROSITE" id="PS50109"/>
    </source>
</evidence>
<dbReference type="InterPro" id="IPR035965">
    <property type="entry name" value="PAS-like_dom_sf"/>
</dbReference>
<dbReference type="InterPro" id="IPR052162">
    <property type="entry name" value="Sensor_kinase/Photoreceptor"/>
</dbReference>
<evidence type="ECO:0000256" key="1">
    <source>
        <dbReference type="ARBA" id="ARBA00000085"/>
    </source>
</evidence>
<dbReference type="Proteomes" id="UP000283522">
    <property type="component" value="Unassembled WGS sequence"/>
</dbReference>
<dbReference type="CDD" id="cd00130">
    <property type="entry name" value="PAS"/>
    <property type="match status" value="3"/>
</dbReference>
<dbReference type="Gene3D" id="3.30.565.10">
    <property type="entry name" value="Histidine kinase-like ATPase, C-terminal domain"/>
    <property type="match status" value="1"/>
</dbReference>
<dbReference type="Gene3D" id="1.10.287.130">
    <property type="match status" value="1"/>
</dbReference>
<dbReference type="Pfam" id="PF08447">
    <property type="entry name" value="PAS_3"/>
    <property type="match status" value="2"/>
</dbReference>
<dbReference type="InterPro" id="IPR036097">
    <property type="entry name" value="HisK_dim/P_sf"/>
</dbReference>
<evidence type="ECO:0000256" key="2">
    <source>
        <dbReference type="ARBA" id="ARBA00012438"/>
    </source>
</evidence>
<evidence type="ECO:0000313" key="10">
    <source>
        <dbReference type="EMBL" id="RIW17435.1"/>
    </source>
</evidence>
<sequence length="993" mass="114169">MNQEMNCFFLLSLLLNTPTLQISMSHILKRKENKFLLIALVVFAISAATFFFNLHRYSENVTENIAVERKITQIDKIYNNYLTSIIHKRGYQFGLDKESLDRFLAYNKTNQLLINEFSKEVTGPEMEKLYEELVHSNLDRRDLLARHIAYLDSMTQEAALSIIISENPEILKTSLALENAFANLKEYLEGESLELEETGEKLTLVNNVGFVILGLLVVGFITGTFIQTRKQTLLEAEKENQEEILRITRNSEIQFSTSFQNAAIGMALVSREGRFTEVNRSLCKLLGYSEEELVGLTFQEITHPDDLFTDLEYAQQLLDQKIESYSMEKRYFKKDGETVWINLNGTAVWNEDGSFRHFIAQIQNITPRKLAFEALQDQKNRFENVIRGTNAGTWEWNVQTGETVFNETWAEIIGYSLKELEPISIQTWADFAHPDDLERSNEILQKCFTGESEYYECECRMRHRDGHWVWVLDRGKVMSWTYDGKPEKMFGTHIDISKFKSLEDILLQKEAFINAMLDTLDVGIVVCDEKGELKLFNRTTLALHGLDSKNIPQDEWSRHYHLLKEDGQTFLEKEEVPLYRAWKGEWVENQIICIRHTSGEVYYVSASGSQIRDELGNIQGAVVAMKNITESRKIGLELEERERKFKGIFNSTFQFIGFLDPDGTLVEANQTAMDFAGLKPADVVGKKFWDCYWWQISTETQEKLRSAIHQAAQGEFIQYEVAVWDKEKNPVTILFNLKPLFDSAGEVTAIIPEGRLVQEIVDARKSLEEKNKELERFASVASHDLKEPLRMIVSFLQLLERKYKGQLDEKADQYIHFAVDAAQRMNILISDLLDFSKVGNENTTKEEIDLNLIIKDQEGYFSQLLNESGGTLDFASLPIITGKKVPISLLFRNLIANAIKYRKPDLPPKITIEGKDCVDHWELSVTDNGIGVDSEYREVIFEMFKRLHTKQEYPGTGLGLAVCKKIVEQHNGKIWVESNPGSGSSFHFTLRKS</sequence>
<dbReference type="PROSITE" id="PS50113">
    <property type="entry name" value="PAC"/>
    <property type="match status" value="3"/>
</dbReference>
<dbReference type="Gene3D" id="3.30.450.20">
    <property type="entry name" value="PAS domain"/>
    <property type="match status" value="4"/>
</dbReference>
<evidence type="ECO:0000259" key="9">
    <source>
        <dbReference type="PROSITE" id="PS50113"/>
    </source>
</evidence>
<comment type="caution">
    <text evidence="10">The sequence shown here is derived from an EMBL/GenBank/DDBJ whole genome shotgun (WGS) entry which is preliminary data.</text>
</comment>
<feature type="domain" description="PAC" evidence="9">
    <location>
        <begin position="585"/>
        <end position="640"/>
    </location>
</feature>
<dbReference type="InterPro" id="IPR005467">
    <property type="entry name" value="His_kinase_dom"/>
</dbReference>
<dbReference type="SUPFAM" id="SSF55785">
    <property type="entry name" value="PYP-like sensor domain (PAS domain)"/>
    <property type="match status" value="4"/>
</dbReference>
<dbReference type="SUPFAM" id="SSF55874">
    <property type="entry name" value="ATPase domain of HSP90 chaperone/DNA topoisomerase II/histidine kinase"/>
    <property type="match status" value="1"/>
</dbReference>
<keyword evidence="5" id="KW-0418">Kinase</keyword>
<evidence type="ECO:0000259" key="8">
    <source>
        <dbReference type="PROSITE" id="PS50112"/>
    </source>
</evidence>
<dbReference type="Pfam" id="PF08448">
    <property type="entry name" value="PAS_4"/>
    <property type="match status" value="1"/>
</dbReference>
<protein>
    <recommendedName>
        <fullName evidence="2">histidine kinase</fullName>
        <ecNumber evidence="2">2.7.13.3</ecNumber>
    </recommendedName>
</protein>
<dbReference type="InterPro" id="IPR003661">
    <property type="entry name" value="HisK_dim/P_dom"/>
</dbReference>
<dbReference type="PRINTS" id="PR00344">
    <property type="entry name" value="BCTRLSENSOR"/>
</dbReference>
<dbReference type="AlphaFoldDB" id="A0A418PV69"/>
<feature type="transmembrane region" description="Helical" evidence="6">
    <location>
        <begin position="204"/>
        <end position="226"/>
    </location>
</feature>
<evidence type="ECO:0000256" key="5">
    <source>
        <dbReference type="ARBA" id="ARBA00022777"/>
    </source>
</evidence>
<keyword evidence="3" id="KW-0597">Phosphoprotein</keyword>
<feature type="domain" description="PAC" evidence="9">
    <location>
        <begin position="325"/>
        <end position="377"/>
    </location>
</feature>
<evidence type="ECO:0000256" key="6">
    <source>
        <dbReference type="SAM" id="Phobius"/>
    </source>
</evidence>
<dbReference type="PANTHER" id="PTHR43304:SF1">
    <property type="entry name" value="PAC DOMAIN-CONTAINING PROTEIN"/>
    <property type="match status" value="1"/>
</dbReference>
<feature type="domain" description="Histidine kinase" evidence="7">
    <location>
        <begin position="780"/>
        <end position="993"/>
    </location>
</feature>
<evidence type="ECO:0000313" key="11">
    <source>
        <dbReference type="Proteomes" id="UP000283522"/>
    </source>
</evidence>
<comment type="catalytic activity">
    <reaction evidence="1">
        <text>ATP + protein L-histidine = ADP + protein N-phospho-L-histidine.</text>
        <dbReference type="EC" id="2.7.13.3"/>
    </reaction>
</comment>
<feature type="domain" description="PAS" evidence="8">
    <location>
        <begin position="378"/>
        <end position="451"/>
    </location>
</feature>
<feature type="domain" description="PAS" evidence="8">
    <location>
        <begin position="251"/>
        <end position="321"/>
    </location>
</feature>
<dbReference type="SMART" id="SM00091">
    <property type="entry name" value="PAS"/>
    <property type="match status" value="4"/>
</dbReference>
<dbReference type="SMART" id="SM00086">
    <property type="entry name" value="PAC"/>
    <property type="match status" value="4"/>
</dbReference>
<gene>
    <name evidence="10" type="ORF">D0X99_06835</name>
</gene>
<dbReference type="EMBL" id="QXML01000002">
    <property type="protein sequence ID" value="RIW17435.1"/>
    <property type="molecule type" value="Genomic_DNA"/>
</dbReference>
<dbReference type="PROSITE" id="PS50112">
    <property type="entry name" value="PAS"/>
    <property type="match status" value="3"/>
</dbReference>
<keyword evidence="6" id="KW-0472">Membrane</keyword>
<feature type="domain" description="PAS" evidence="8">
    <location>
        <begin position="641"/>
        <end position="715"/>
    </location>
</feature>
<feature type="transmembrane region" description="Helical" evidence="6">
    <location>
        <begin position="35"/>
        <end position="54"/>
    </location>
</feature>
<feature type="domain" description="PAC" evidence="9">
    <location>
        <begin position="455"/>
        <end position="508"/>
    </location>
</feature>
<dbReference type="NCBIfam" id="TIGR00229">
    <property type="entry name" value="sensory_box"/>
    <property type="match status" value="4"/>
</dbReference>
<dbReference type="FunFam" id="3.30.565.10:FF:000006">
    <property type="entry name" value="Sensor histidine kinase WalK"/>
    <property type="match status" value="1"/>
</dbReference>
<proteinExistence type="predicted"/>
<keyword evidence="4" id="KW-0808">Transferase</keyword>
<dbReference type="InterPro" id="IPR001610">
    <property type="entry name" value="PAC"/>
</dbReference>
<dbReference type="InterPro" id="IPR036890">
    <property type="entry name" value="HATPase_C_sf"/>
</dbReference>
<dbReference type="PROSITE" id="PS50109">
    <property type="entry name" value="HIS_KIN"/>
    <property type="match status" value="1"/>
</dbReference>
<keyword evidence="11" id="KW-1185">Reference proteome</keyword>
<name>A0A418PV69_9BACT</name>
<dbReference type="InterPro" id="IPR000014">
    <property type="entry name" value="PAS"/>
</dbReference>
<dbReference type="Pfam" id="PF02518">
    <property type="entry name" value="HATPase_c"/>
    <property type="match status" value="1"/>
</dbReference>
<dbReference type="CDD" id="cd00082">
    <property type="entry name" value="HisKA"/>
    <property type="match status" value="1"/>
</dbReference>
<reference evidence="10 11" key="1">
    <citation type="submission" date="2018-09" db="EMBL/GenBank/DDBJ databases">
        <authorList>
            <person name="Wang X."/>
            <person name="Du Z."/>
        </authorList>
    </citation>
    <scope>NUCLEOTIDE SEQUENCE [LARGE SCALE GENOMIC DNA]</scope>
    <source>
        <strain evidence="10 11">N3</strain>
    </source>
</reference>
<dbReference type="InterPro" id="IPR004358">
    <property type="entry name" value="Sig_transdc_His_kin-like_C"/>
</dbReference>
<dbReference type="GO" id="GO:0000155">
    <property type="term" value="F:phosphorelay sensor kinase activity"/>
    <property type="evidence" value="ECO:0007669"/>
    <property type="project" value="InterPro"/>
</dbReference>